<evidence type="ECO:0000313" key="5">
    <source>
        <dbReference type="EMBL" id="KAL3782094.1"/>
    </source>
</evidence>
<dbReference type="PANTHER" id="PTHR13126">
    <property type="entry name" value="CHAPERONE ATP11"/>
    <property type="match status" value="1"/>
</dbReference>
<evidence type="ECO:0000313" key="6">
    <source>
        <dbReference type="Proteomes" id="UP001530400"/>
    </source>
</evidence>
<keyword evidence="6" id="KW-1185">Reference proteome</keyword>
<protein>
    <recommendedName>
        <fullName evidence="7">ATP synthase mitochondrial F1 complex assembly factor 1</fullName>
    </recommendedName>
</protein>
<evidence type="ECO:0008006" key="7">
    <source>
        <dbReference type="Google" id="ProtNLM"/>
    </source>
</evidence>
<evidence type="ECO:0000256" key="3">
    <source>
        <dbReference type="ARBA" id="ARBA00022946"/>
    </source>
</evidence>
<dbReference type="Proteomes" id="UP001530400">
    <property type="component" value="Unassembled WGS sequence"/>
</dbReference>
<gene>
    <name evidence="5" type="ORF">ACHAWO_005764</name>
</gene>
<evidence type="ECO:0000256" key="1">
    <source>
        <dbReference type="ARBA" id="ARBA00004173"/>
    </source>
</evidence>
<proteinExistence type="inferred from homology"/>
<keyword evidence="4" id="KW-0496">Mitochondrion</keyword>
<keyword evidence="3" id="KW-0809">Transit peptide</keyword>
<dbReference type="AlphaFoldDB" id="A0ABD3P1M8"/>
<reference evidence="5 6" key="1">
    <citation type="submission" date="2024-10" db="EMBL/GenBank/DDBJ databases">
        <title>Updated reference genomes for cyclostephanoid diatoms.</title>
        <authorList>
            <person name="Roberts W.R."/>
            <person name="Alverson A.J."/>
        </authorList>
    </citation>
    <scope>NUCLEOTIDE SEQUENCE [LARGE SCALE GENOMIC DNA]</scope>
    <source>
        <strain evidence="5 6">AJA010-31</strain>
    </source>
</reference>
<dbReference type="GO" id="GO:0005739">
    <property type="term" value="C:mitochondrion"/>
    <property type="evidence" value="ECO:0007669"/>
    <property type="project" value="UniProtKB-SubCell"/>
</dbReference>
<dbReference type="EMBL" id="JALLPJ020000821">
    <property type="protein sequence ID" value="KAL3782094.1"/>
    <property type="molecule type" value="Genomic_DNA"/>
</dbReference>
<organism evidence="5 6">
    <name type="scientific">Cyclotella atomus</name>
    <dbReference type="NCBI Taxonomy" id="382360"/>
    <lineage>
        <taxon>Eukaryota</taxon>
        <taxon>Sar</taxon>
        <taxon>Stramenopiles</taxon>
        <taxon>Ochrophyta</taxon>
        <taxon>Bacillariophyta</taxon>
        <taxon>Coscinodiscophyceae</taxon>
        <taxon>Thalassiosirophycidae</taxon>
        <taxon>Stephanodiscales</taxon>
        <taxon>Stephanodiscaceae</taxon>
        <taxon>Cyclotella</taxon>
    </lineage>
</organism>
<name>A0ABD3P1M8_9STRA</name>
<evidence type="ECO:0000256" key="4">
    <source>
        <dbReference type="ARBA" id="ARBA00023128"/>
    </source>
</evidence>
<accession>A0ABD3P1M8</accession>
<comment type="subcellular location">
    <subcellularLocation>
        <location evidence="1">Mitochondrion</location>
    </subcellularLocation>
</comment>
<comment type="similarity">
    <text evidence="2">Belongs to the ATP11 family.</text>
</comment>
<dbReference type="PANTHER" id="PTHR13126:SF0">
    <property type="entry name" value="ATP SYNTHASE MITOCHONDRIAL F1 COMPLEX ASSEMBLY FACTOR 1"/>
    <property type="match status" value="1"/>
</dbReference>
<comment type="caution">
    <text evidence="5">The sequence shown here is derived from an EMBL/GenBank/DDBJ whole genome shotgun (WGS) entry which is preliminary data.</text>
</comment>
<sequence>MLNPRIVSSLLRSPTHATRLNTGQITVRSSLGASPNTQAITRQPISSSRAYSVISQAQYTAPPKPQIQTRNNFSYAGPRKLSDILKIGQIQDKTKVEVSDLWMTYHEGKEKVHGLILDGKVGKSVLARAAQCPFFIHPVFRDGGHFMILSQFQAPNHFLLALLEDYKMDPARAQPLLTLSVFDDLAESKDLALVRCDIINNGIEDDEGYKLAKCLISDYSEEELFTNVHLFNKVPDKFDVDAFVSERESSWKADA</sequence>
<dbReference type="InterPro" id="IPR010591">
    <property type="entry name" value="ATP11"/>
</dbReference>
<evidence type="ECO:0000256" key="2">
    <source>
        <dbReference type="ARBA" id="ARBA00009116"/>
    </source>
</evidence>
<dbReference type="Pfam" id="PF06644">
    <property type="entry name" value="ATP11"/>
    <property type="match status" value="1"/>
</dbReference>